<evidence type="ECO:0000256" key="2">
    <source>
        <dbReference type="SAM" id="MobiDB-lite"/>
    </source>
</evidence>
<protein>
    <recommendedName>
        <fullName evidence="3">Scaffolding anchor of CK1 domain-containing protein</fullName>
    </recommendedName>
</protein>
<feature type="region of interest" description="Disordered" evidence="2">
    <location>
        <begin position="109"/>
        <end position="139"/>
    </location>
</feature>
<feature type="compositionally biased region" description="Pro residues" evidence="2">
    <location>
        <begin position="341"/>
        <end position="354"/>
    </location>
</feature>
<dbReference type="InterPro" id="IPR050944">
    <property type="entry name" value="FAM83"/>
</dbReference>
<feature type="compositionally biased region" description="Basic residues" evidence="2">
    <location>
        <begin position="528"/>
        <end position="539"/>
    </location>
</feature>
<organism evidence="4 5">
    <name type="scientific">Alosa alosa</name>
    <name type="common">allis shad</name>
    <dbReference type="NCBI Taxonomy" id="278164"/>
    <lineage>
        <taxon>Eukaryota</taxon>
        <taxon>Metazoa</taxon>
        <taxon>Chordata</taxon>
        <taxon>Craniata</taxon>
        <taxon>Vertebrata</taxon>
        <taxon>Euteleostomi</taxon>
        <taxon>Actinopterygii</taxon>
        <taxon>Neopterygii</taxon>
        <taxon>Teleostei</taxon>
        <taxon>Clupei</taxon>
        <taxon>Clupeiformes</taxon>
        <taxon>Clupeoidei</taxon>
        <taxon>Clupeidae</taxon>
        <taxon>Alosa</taxon>
    </lineage>
</organism>
<comment type="similarity">
    <text evidence="1">Belongs to the FAM83 family.</text>
</comment>
<comment type="caution">
    <text evidence="4">The sequence shown here is derived from an EMBL/GenBank/DDBJ whole genome shotgun (WGS) entry which is preliminary data.</text>
</comment>
<dbReference type="EMBL" id="JADWDJ010000007">
    <property type="protein sequence ID" value="KAG5278772.1"/>
    <property type="molecule type" value="Genomic_DNA"/>
</dbReference>
<dbReference type="Pfam" id="PF07894">
    <property type="entry name" value="SACK1"/>
    <property type="match status" value="1"/>
</dbReference>
<proteinExistence type="inferred from homology"/>
<sequence length="539" mass="59130">MQPTAFLTGKAKLTELLPSPLKLGSGATAHAGVAVMADSQLECMDDGHINDKIPESRPEFLYSEEQRVALELLLKEGDGAFKMQLKTENTKDFLSAREIKWIRETVKEYQTNEEDDENSSATPESKEREGSSSSLRSTYWPQLSDTEIPPLDLGWPTGGFFKGVTRVAVYTHPPKQNSPHIKEVVRKLIQEANKMVAIVMDLLTDLHILQDLLDAASKRGVAVYIVLDIRGAPHFLDMVNRLQVGPLHLKHLRVRTVSGAGFQLSFGTIPGILCSKYMLVDGDKVMFGSYSFSWSSFRMDRNMITVMSGQVVDFFDNDFRELYAISEKMDLYKEFHISRPTAPPNRTPSVPKRPPATSRFQVSLGDAKGVTEGEMKVPAHKYYNPKYQLAFGSNPGPTASLQDEPVWQGLSSQGLGGAAEAPEDRQSVQASSERLDKLGPLPSSPTGKPAGNKKKSSLKNIFKRSNSQKGGTSSNPSSPTGGDMPNGKVDSFEDVSGAFKGKNKKLSKMGAKSQSLMTIDTSDENGSKTRKKSGRCAQS</sequence>
<dbReference type="PANTHER" id="PTHR16181:SF17">
    <property type="entry name" value="FAMILY WITH SEQUENCE SIMILARITY 83 MEMBER FB"/>
    <property type="match status" value="1"/>
</dbReference>
<dbReference type="InterPro" id="IPR012461">
    <property type="entry name" value="SACK1"/>
</dbReference>
<dbReference type="GO" id="GO:0007165">
    <property type="term" value="P:signal transduction"/>
    <property type="evidence" value="ECO:0007669"/>
    <property type="project" value="TreeGrafter"/>
</dbReference>
<dbReference type="PANTHER" id="PTHR16181">
    <property type="entry name" value="PROTEIN FAM83A-RELATED"/>
    <property type="match status" value="1"/>
</dbReference>
<name>A0AAV6GYM2_9TELE</name>
<dbReference type="SUPFAM" id="SSF56024">
    <property type="entry name" value="Phospholipase D/nuclease"/>
    <property type="match status" value="1"/>
</dbReference>
<gene>
    <name evidence="4" type="ORF">AALO_G00102590</name>
</gene>
<dbReference type="Proteomes" id="UP000823561">
    <property type="component" value="Chromosome 7"/>
</dbReference>
<evidence type="ECO:0000256" key="1">
    <source>
        <dbReference type="ARBA" id="ARBA00006937"/>
    </source>
</evidence>
<reference evidence="4" key="1">
    <citation type="submission" date="2020-10" db="EMBL/GenBank/DDBJ databases">
        <title>Chromosome-scale genome assembly of the Allis shad, Alosa alosa.</title>
        <authorList>
            <person name="Margot Z."/>
            <person name="Christophe K."/>
            <person name="Cabau C."/>
            <person name="Louis A."/>
            <person name="Berthelot C."/>
            <person name="Parey E."/>
            <person name="Roest Crollius H."/>
            <person name="Montfort J."/>
            <person name="Robinson-Rechavi M."/>
            <person name="Bucao C."/>
            <person name="Bouchez O."/>
            <person name="Gislard M."/>
            <person name="Lluch J."/>
            <person name="Milhes M."/>
            <person name="Lampietro C."/>
            <person name="Lopez Roques C."/>
            <person name="Donnadieu C."/>
            <person name="Braasch I."/>
            <person name="Desvignes T."/>
            <person name="Postlethwait J."/>
            <person name="Bobe J."/>
            <person name="Guiguen Y."/>
        </authorList>
    </citation>
    <scope>NUCLEOTIDE SEQUENCE</scope>
    <source>
        <strain evidence="4">M-15738</strain>
        <tissue evidence="4">Blood</tissue>
    </source>
</reference>
<feature type="domain" description="Scaffolding anchor of CK1" evidence="3">
    <location>
        <begin position="51"/>
        <end position="327"/>
    </location>
</feature>
<evidence type="ECO:0000313" key="4">
    <source>
        <dbReference type="EMBL" id="KAG5278772.1"/>
    </source>
</evidence>
<feature type="region of interest" description="Disordered" evidence="2">
    <location>
        <begin position="338"/>
        <end position="363"/>
    </location>
</feature>
<evidence type="ECO:0000259" key="3">
    <source>
        <dbReference type="Pfam" id="PF07894"/>
    </source>
</evidence>
<dbReference type="Gene3D" id="3.30.870.10">
    <property type="entry name" value="Endonuclease Chain A"/>
    <property type="match status" value="1"/>
</dbReference>
<evidence type="ECO:0000313" key="5">
    <source>
        <dbReference type="Proteomes" id="UP000823561"/>
    </source>
</evidence>
<feature type="region of interest" description="Disordered" evidence="2">
    <location>
        <begin position="394"/>
        <end position="539"/>
    </location>
</feature>
<keyword evidence="5" id="KW-1185">Reference proteome</keyword>
<feature type="compositionally biased region" description="Low complexity" evidence="2">
    <location>
        <begin position="470"/>
        <end position="482"/>
    </location>
</feature>
<dbReference type="GO" id="GO:0019901">
    <property type="term" value="F:protein kinase binding"/>
    <property type="evidence" value="ECO:0007669"/>
    <property type="project" value="TreeGrafter"/>
</dbReference>
<dbReference type="AlphaFoldDB" id="A0AAV6GYM2"/>
<accession>A0AAV6GYM2</accession>